<dbReference type="PANTHER" id="PTHR42928:SF5">
    <property type="entry name" value="BLR1237 PROTEIN"/>
    <property type="match status" value="1"/>
</dbReference>
<dbReference type="PIRSF" id="PIRSF017082">
    <property type="entry name" value="YflP"/>
    <property type="match status" value="1"/>
</dbReference>
<evidence type="ECO:0000256" key="1">
    <source>
        <dbReference type="ARBA" id="ARBA00006987"/>
    </source>
</evidence>
<gene>
    <name evidence="3" type="ORF">EZ242_01665</name>
</gene>
<dbReference type="InterPro" id="IPR005064">
    <property type="entry name" value="BUG"/>
</dbReference>
<sequence length="330" mass="34901">MQIFARSFRIGATALALSGLVFAVAPQVAQAQAFPTQPVKIVVPFPPGGTTDILARQLATELQGRWGQPVVVENRPGASGTIFSEQLSRMPPDGTTLMLTATHHVINPALYKSIKYDTRKDFTPLALVAAVPNVLVVHPSFPAKTTKEFIAYTKANPGKVSFGSTGTGGANHLSGELFKSMAGVNMVHVPYKGAAPALNDLLGGQIPVMFDSIPGVLQHIQAGKLRAIGVTSAKRSDALPDVPTIDESGLKGFEATAWFGLYAPGGMQPQLRDKISADVVRALQSPAIRSQFAKLGADSGSMDQAQFASFVDAELTKWAKVIQEAGVKVE</sequence>
<evidence type="ECO:0000256" key="2">
    <source>
        <dbReference type="SAM" id="SignalP"/>
    </source>
</evidence>
<proteinExistence type="inferred from homology"/>
<organism evidence="3 4">
    <name type="scientific">Ramlibacter rhizophilus</name>
    <dbReference type="NCBI Taxonomy" id="1781167"/>
    <lineage>
        <taxon>Bacteria</taxon>
        <taxon>Pseudomonadati</taxon>
        <taxon>Pseudomonadota</taxon>
        <taxon>Betaproteobacteria</taxon>
        <taxon>Burkholderiales</taxon>
        <taxon>Comamonadaceae</taxon>
        <taxon>Ramlibacter</taxon>
    </lineage>
</organism>
<feature type="chain" id="PRO_5021310414" evidence="2">
    <location>
        <begin position="24"/>
        <end position="330"/>
    </location>
</feature>
<dbReference type="CDD" id="cd13578">
    <property type="entry name" value="PBP2_Bug27"/>
    <property type="match status" value="1"/>
</dbReference>
<dbReference type="Pfam" id="PF03401">
    <property type="entry name" value="TctC"/>
    <property type="match status" value="1"/>
</dbReference>
<comment type="caution">
    <text evidence="3">The sequence shown here is derived from an EMBL/GenBank/DDBJ whole genome shotgun (WGS) entry which is preliminary data.</text>
</comment>
<dbReference type="RefSeq" id="WP_135283366.1">
    <property type="nucleotide sequence ID" value="NZ_SMLL01000001.1"/>
</dbReference>
<feature type="signal peptide" evidence="2">
    <location>
        <begin position="1"/>
        <end position="23"/>
    </location>
</feature>
<accession>A0A4Z0C101</accession>
<dbReference type="Gene3D" id="3.40.190.150">
    <property type="entry name" value="Bordetella uptake gene, domain 1"/>
    <property type="match status" value="1"/>
</dbReference>
<keyword evidence="4" id="KW-1185">Reference proteome</keyword>
<dbReference type="AlphaFoldDB" id="A0A4Z0C101"/>
<keyword evidence="2" id="KW-0732">Signal</keyword>
<dbReference type="PANTHER" id="PTHR42928">
    <property type="entry name" value="TRICARBOXYLATE-BINDING PROTEIN"/>
    <property type="match status" value="1"/>
</dbReference>
<comment type="similarity">
    <text evidence="1">Belongs to the UPF0065 (bug) family.</text>
</comment>
<dbReference type="Gene3D" id="3.40.190.10">
    <property type="entry name" value="Periplasmic binding protein-like II"/>
    <property type="match status" value="1"/>
</dbReference>
<dbReference type="SUPFAM" id="SSF53850">
    <property type="entry name" value="Periplasmic binding protein-like II"/>
    <property type="match status" value="1"/>
</dbReference>
<evidence type="ECO:0000313" key="4">
    <source>
        <dbReference type="Proteomes" id="UP000297564"/>
    </source>
</evidence>
<dbReference type="EMBL" id="SMLL01000001">
    <property type="protein sequence ID" value="TFZ04484.1"/>
    <property type="molecule type" value="Genomic_DNA"/>
</dbReference>
<protein>
    <submittedName>
        <fullName evidence="3">Tripartite tricarboxylate transporter substrate binding protein</fullName>
    </submittedName>
</protein>
<name>A0A4Z0C101_9BURK</name>
<dbReference type="InterPro" id="IPR042100">
    <property type="entry name" value="Bug_dom1"/>
</dbReference>
<dbReference type="Proteomes" id="UP000297564">
    <property type="component" value="Unassembled WGS sequence"/>
</dbReference>
<evidence type="ECO:0000313" key="3">
    <source>
        <dbReference type="EMBL" id="TFZ04484.1"/>
    </source>
</evidence>
<dbReference type="OrthoDB" id="8678477at2"/>
<reference evidence="3 4" key="1">
    <citation type="submission" date="2019-03" db="EMBL/GenBank/DDBJ databases">
        <title>Ramlibacter rhizophilus CCTCC AB2015357, whole genome shotgun sequence.</title>
        <authorList>
            <person name="Zhang X."/>
            <person name="Feng G."/>
            <person name="Zhu H."/>
        </authorList>
    </citation>
    <scope>NUCLEOTIDE SEQUENCE [LARGE SCALE GENOMIC DNA]</scope>
    <source>
        <strain evidence="3 4">CCTCC AB2015357</strain>
    </source>
</reference>